<evidence type="ECO:0000256" key="1">
    <source>
        <dbReference type="SAM" id="MobiDB-lite"/>
    </source>
</evidence>
<proteinExistence type="predicted"/>
<dbReference type="EMBL" id="JBDFQZ010000014">
    <property type="protein sequence ID" value="KAK9664910.1"/>
    <property type="molecule type" value="Genomic_DNA"/>
</dbReference>
<name>A0AAW1GKF3_SAPOF</name>
<dbReference type="GO" id="GO:0005739">
    <property type="term" value="C:mitochondrion"/>
    <property type="evidence" value="ECO:0007669"/>
    <property type="project" value="TreeGrafter"/>
</dbReference>
<dbReference type="PANTHER" id="PTHR38355">
    <property type="entry name" value="OS06G0149500 PROTEIN"/>
    <property type="match status" value="1"/>
</dbReference>
<protein>
    <submittedName>
        <fullName evidence="3">Uncharacterized protein</fullName>
    </submittedName>
</protein>
<feature type="compositionally biased region" description="Polar residues" evidence="1">
    <location>
        <begin position="104"/>
        <end position="114"/>
    </location>
</feature>
<evidence type="ECO:0000313" key="4">
    <source>
        <dbReference type="Proteomes" id="UP001443914"/>
    </source>
</evidence>
<accession>A0AAW1GKF3</accession>
<reference evidence="3" key="1">
    <citation type="submission" date="2024-03" db="EMBL/GenBank/DDBJ databases">
        <title>WGS assembly of Saponaria officinalis var. Norfolk2.</title>
        <authorList>
            <person name="Jenkins J."/>
            <person name="Shu S."/>
            <person name="Grimwood J."/>
            <person name="Barry K."/>
            <person name="Goodstein D."/>
            <person name="Schmutz J."/>
            <person name="Leebens-Mack J."/>
            <person name="Osbourn A."/>
        </authorList>
    </citation>
    <scope>NUCLEOTIDE SEQUENCE [LARGE SCALE GENOMIC DNA]</scope>
    <source>
        <strain evidence="3">JIC</strain>
    </source>
</reference>
<keyword evidence="2" id="KW-1133">Transmembrane helix</keyword>
<feature type="transmembrane region" description="Helical" evidence="2">
    <location>
        <begin position="12"/>
        <end position="32"/>
    </location>
</feature>
<evidence type="ECO:0000256" key="2">
    <source>
        <dbReference type="SAM" id="Phobius"/>
    </source>
</evidence>
<gene>
    <name evidence="3" type="ORF">RND81_14G076500</name>
</gene>
<sequence>MAERVAEVVNRVINSNTFINICLVGCFSVLGLRSLNQQNLIESLEADNSRVQATNKSLKKTMWDWKQQLYADASSDSAVIPLSRLKSIYGDVVSPPPSDDIASETEQSSAKIVI</sequence>
<dbReference type="PANTHER" id="PTHR38355:SF1">
    <property type="entry name" value="OS06G0149500 PROTEIN"/>
    <property type="match status" value="1"/>
</dbReference>
<feature type="region of interest" description="Disordered" evidence="1">
    <location>
        <begin position="95"/>
        <end position="114"/>
    </location>
</feature>
<evidence type="ECO:0000313" key="3">
    <source>
        <dbReference type="EMBL" id="KAK9664910.1"/>
    </source>
</evidence>
<organism evidence="3 4">
    <name type="scientific">Saponaria officinalis</name>
    <name type="common">Common soapwort</name>
    <name type="synonym">Lychnis saponaria</name>
    <dbReference type="NCBI Taxonomy" id="3572"/>
    <lineage>
        <taxon>Eukaryota</taxon>
        <taxon>Viridiplantae</taxon>
        <taxon>Streptophyta</taxon>
        <taxon>Embryophyta</taxon>
        <taxon>Tracheophyta</taxon>
        <taxon>Spermatophyta</taxon>
        <taxon>Magnoliopsida</taxon>
        <taxon>eudicotyledons</taxon>
        <taxon>Gunneridae</taxon>
        <taxon>Pentapetalae</taxon>
        <taxon>Caryophyllales</taxon>
        <taxon>Caryophyllaceae</taxon>
        <taxon>Caryophylleae</taxon>
        <taxon>Saponaria</taxon>
    </lineage>
</organism>
<keyword evidence="2" id="KW-0472">Membrane</keyword>
<keyword evidence="4" id="KW-1185">Reference proteome</keyword>
<keyword evidence="2" id="KW-0812">Transmembrane</keyword>
<dbReference type="Proteomes" id="UP001443914">
    <property type="component" value="Unassembled WGS sequence"/>
</dbReference>
<comment type="caution">
    <text evidence="3">The sequence shown here is derived from an EMBL/GenBank/DDBJ whole genome shotgun (WGS) entry which is preliminary data.</text>
</comment>
<dbReference type="AlphaFoldDB" id="A0AAW1GKF3"/>